<evidence type="ECO:0000256" key="5">
    <source>
        <dbReference type="SAM" id="Phobius"/>
    </source>
</evidence>
<feature type="transmembrane region" description="Helical" evidence="5">
    <location>
        <begin position="212"/>
        <end position="229"/>
    </location>
</feature>
<evidence type="ECO:0000256" key="3">
    <source>
        <dbReference type="ARBA" id="ARBA00022989"/>
    </source>
</evidence>
<evidence type="ECO:0000313" key="7">
    <source>
        <dbReference type="WBParaSite" id="PSAMB.scaffold6size149219.g63.t1"/>
    </source>
</evidence>
<dbReference type="PANTHER" id="PTHR31154:SF4">
    <property type="entry name" value="MEMBRANE TRANSPORTER PROTEIN"/>
    <property type="match status" value="1"/>
</dbReference>
<dbReference type="AlphaFoldDB" id="A0A914X8L4"/>
<comment type="subcellular location">
    <subcellularLocation>
        <location evidence="1">Membrane</location>
        <topology evidence="1">Multi-pass membrane protein</topology>
    </subcellularLocation>
</comment>
<name>A0A914X8L4_9BILA</name>
<reference evidence="7" key="1">
    <citation type="submission" date="2022-11" db="UniProtKB">
        <authorList>
            <consortium name="WormBaseParasite"/>
        </authorList>
    </citation>
    <scope>IDENTIFICATION</scope>
</reference>
<feature type="transmembrane region" description="Helical" evidence="5">
    <location>
        <begin position="372"/>
        <end position="390"/>
    </location>
</feature>
<keyword evidence="6" id="KW-1185">Reference proteome</keyword>
<feature type="transmembrane region" description="Helical" evidence="5">
    <location>
        <begin position="249"/>
        <end position="279"/>
    </location>
</feature>
<evidence type="ECO:0000313" key="6">
    <source>
        <dbReference type="Proteomes" id="UP000887566"/>
    </source>
</evidence>
<keyword evidence="4 5" id="KW-0472">Membrane</keyword>
<evidence type="ECO:0000256" key="4">
    <source>
        <dbReference type="ARBA" id="ARBA00023136"/>
    </source>
</evidence>
<protein>
    <submittedName>
        <fullName evidence="7">Uncharacterized protein</fullName>
    </submittedName>
</protein>
<dbReference type="PANTHER" id="PTHR31154">
    <property type="entry name" value="MEMBRANE TRANSPORTER PROTEIN"/>
    <property type="match status" value="1"/>
</dbReference>
<dbReference type="GO" id="GO:0016020">
    <property type="term" value="C:membrane"/>
    <property type="evidence" value="ECO:0007669"/>
    <property type="project" value="UniProtKB-SubCell"/>
</dbReference>
<dbReference type="Proteomes" id="UP000887566">
    <property type="component" value="Unplaced"/>
</dbReference>
<dbReference type="WBParaSite" id="PSAMB.scaffold6size149219.g63.t1">
    <property type="protein sequence ID" value="PSAMB.scaffold6size149219.g63.t1"/>
    <property type="gene ID" value="PSAMB.scaffold6size149219.g63"/>
</dbReference>
<evidence type="ECO:0000256" key="1">
    <source>
        <dbReference type="ARBA" id="ARBA00004141"/>
    </source>
</evidence>
<feature type="transmembrane region" description="Helical" evidence="5">
    <location>
        <begin position="118"/>
        <end position="144"/>
    </location>
</feature>
<feature type="transmembrane region" description="Helical" evidence="5">
    <location>
        <begin position="345"/>
        <end position="366"/>
    </location>
</feature>
<keyword evidence="2 5" id="KW-0812">Transmembrane</keyword>
<sequence length="415" mass="46947">MTVVKECDRSQHYKSDGEDEEKIVLREKREQKRSVRSKMSTFIRKYFFEGQRLANEKQAEIYVNNPDDSFFEVFIRKHRKLLGFAIPMSFFYIVWWSIAIRYNLLPLFPERYEMSITMMFGGLIAGMTCEGGGAVAFPVMTLALQIDPIIARDFSLMIQSCGMTAAAFTILFMRIAIEWRSIVFGSVGAIFGVTFGLEFVDPHLTADQKKMGFVSIWFAFALALFLLNTQKKRTTFEKIVDFNWWKAVVLTMTGFVGGIVTSFSGSGVDICSFSMLTLLFRISEKVATPTSVVLMACNTVVGFYWRQIIMTDVSVLAWEYWTVCIPVVVIMAPFGSVLASHFHRLVLATFIYVLEIIALISGFLVVKPDWTLTAISFGIILGGFAFFYALTRIGSSDPVYDDAEEEGDNSLELKV</sequence>
<evidence type="ECO:0000256" key="2">
    <source>
        <dbReference type="ARBA" id="ARBA00022692"/>
    </source>
</evidence>
<keyword evidence="3 5" id="KW-1133">Transmembrane helix</keyword>
<feature type="transmembrane region" description="Helical" evidence="5">
    <location>
        <begin position="317"/>
        <end position="338"/>
    </location>
</feature>
<organism evidence="6 7">
    <name type="scientific">Plectus sambesii</name>
    <dbReference type="NCBI Taxonomy" id="2011161"/>
    <lineage>
        <taxon>Eukaryota</taxon>
        <taxon>Metazoa</taxon>
        <taxon>Ecdysozoa</taxon>
        <taxon>Nematoda</taxon>
        <taxon>Chromadorea</taxon>
        <taxon>Plectida</taxon>
        <taxon>Plectina</taxon>
        <taxon>Plectoidea</taxon>
        <taxon>Plectidae</taxon>
        <taxon>Plectus</taxon>
    </lineage>
</organism>
<feature type="transmembrane region" description="Helical" evidence="5">
    <location>
        <begin position="286"/>
        <end position="305"/>
    </location>
</feature>
<feature type="transmembrane region" description="Helical" evidence="5">
    <location>
        <begin position="182"/>
        <end position="200"/>
    </location>
</feature>
<accession>A0A914X8L4</accession>
<feature type="transmembrane region" description="Helical" evidence="5">
    <location>
        <begin position="81"/>
        <end position="98"/>
    </location>
</feature>
<dbReference type="InterPro" id="IPR002781">
    <property type="entry name" value="TM_pro_TauE-like"/>
</dbReference>
<dbReference type="Pfam" id="PF01925">
    <property type="entry name" value="TauE"/>
    <property type="match status" value="1"/>
</dbReference>
<proteinExistence type="predicted"/>